<dbReference type="PANTHER" id="PTHR44196">
    <property type="entry name" value="DEHYDROGENASE/REDUCTASE SDR FAMILY MEMBER 7B"/>
    <property type="match status" value="1"/>
</dbReference>
<evidence type="ECO:0000256" key="2">
    <source>
        <dbReference type="ARBA" id="ARBA00023002"/>
    </source>
</evidence>
<sequence>MKTTGNTILITGGTSGIGLAFAEEFLRLGNTVIICGRRKERLAKIEQEHKGIITEVCDVAEANGRENLASWVINHYPQVNILINNAGLQLLTDLTKPINLERVNSEIATNLTAPIHLSSLFAQHLSTKEESAIINISSGLAFVPIAFMPVYCATKAAIHSITLSLRHQLRSTSVKVFEIAPPAVDTELGSDRRADKTQTHGGMAIADFLAEAMEAIKTDKLMAPIAMAKNSYENREAMFDFMNRN</sequence>
<dbReference type="PROSITE" id="PS00061">
    <property type="entry name" value="ADH_SHORT"/>
    <property type="match status" value="1"/>
</dbReference>
<reference evidence="4 5" key="1">
    <citation type="submission" date="2019-07" db="EMBL/GenBank/DDBJ databases">
        <title>Whole genome shotgun sequence of Segetibacter aerophilus NBRC 106135.</title>
        <authorList>
            <person name="Hosoyama A."/>
            <person name="Uohara A."/>
            <person name="Ohji S."/>
            <person name="Ichikawa N."/>
        </authorList>
    </citation>
    <scope>NUCLEOTIDE SEQUENCE [LARGE SCALE GENOMIC DNA]</scope>
    <source>
        <strain evidence="4 5">NBRC 106135</strain>
    </source>
</reference>
<comment type="similarity">
    <text evidence="1 3">Belongs to the short-chain dehydrogenases/reductases (SDR) family.</text>
</comment>
<proteinExistence type="inferred from homology"/>
<dbReference type="GO" id="GO:0016020">
    <property type="term" value="C:membrane"/>
    <property type="evidence" value="ECO:0007669"/>
    <property type="project" value="TreeGrafter"/>
</dbReference>
<dbReference type="RefSeq" id="WP_147201597.1">
    <property type="nucleotide sequence ID" value="NZ_BJYT01000001.1"/>
</dbReference>
<name>A0A512B6N6_9BACT</name>
<dbReference type="PRINTS" id="PR00080">
    <property type="entry name" value="SDRFAMILY"/>
</dbReference>
<dbReference type="OrthoDB" id="9810734at2"/>
<dbReference type="PANTHER" id="PTHR44196:SF1">
    <property type="entry name" value="DEHYDROGENASE_REDUCTASE SDR FAMILY MEMBER 7B"/>
    <property type="match status" value="1"/>
</dbReference>
<dbReference type="GO" id="GO:0016491">
    <property type="term" value="F:oxidoreductase activity"/>
    <property type="evidence" value="ECO:0007669"/>
    <property type="project" value="UniProtKB-KW"/>
</dbReference>
<evidence type="ECO:0000313" key="4">
    <source>
        <dbReference type="EMBL" id="GEO07634.1"/>
    </source>
</evidence>
<accession>A0A512B6N6</accession>
<dbReference type="InterPro" id="IPR020904">
    <property type="entry name" value="Sc_DH/Rdtase_CS"/>
</dbReference>
<evidence type="ECO:0000313" key="5">
    <source>
        <dbReference type="Proteomes" id="UP000321513"/>
    </source>
</evidence>
<dbReference type="InterPro" id="IPR036291">
    <property type="entry name" value="NAD(P)-bd_dom_sf"/>
</dbReference>
<evidence type="ECO:0000256" key="1">
    <source>
        <dbReference type="ARBA" id="ARBA00006484"/>
    </source>
</evidence>
<dbReference type="EMBL" id="BJYT01000001">
    <property type="protein sequence ID" value="GEO07634.1"/>
    <property type="molecule type" value="Genomic_DNA"/>
</dbReference>
<comment type="caution">
    <text evidence="4">The sequence shown here is derived from an EMBL/GenBank/DDBJ whole genome shotgun (WGS) entry which is preliminary data.</text>
</comment>
<keyword evidence="5" id="KW-1185">Reference proteome</keyword>
<dbReference type="AlphaFoldDB" id="A0A512B6N6"/>
<organism evidence="4 5">
    <name type="scientific">Segetibacter aerophilus</name>
    <dbReference type="NCBI Taxonomy" id="670293"/>
    <lineage>
        <taxon>Bacteria</taxon>
        <taxon>Pseudomonadati</taxon>
        <taxon>Bacteroidota</taxon>
        <taxon>Chitinophagia</taxon>
        <taxon>Chitinophagales</taxon>
        <taxon>Chitinophagaceae</taxon>
        <taxon>Segetibacter</taxon>
    </lineage>
</organism>
<dbReference type="InterPro" id="IPR002347">
    <property type="entry name" value="SDR_fam"/>
</dbReference>
<keyword evidence="2" id="KW-0560">Oxidoreductase</keyword>
<protein>
    <submittedName>
        <fullName evidence="4">Putative oxidoreductase DltE</fullName>
    </submittedName>
</protein>
<dbReference type="Proteomes" id="UP000321513">
    <property type="component" value="Unassembled WGS sequence"/>
</dbReference>
<evidence type="ECO:0000256" key="3">
    <source>
        <dbReference type="RuleBase" id="RU000363"/>
    </source>
</evidence>
<dbReference type="Pfam" id="PF00106">
    <property type="entry name" value="adh_short"/>
    <property type="match status" value="1"/>
</dbReference>
<gene>
    <name evidence="4" type="primary">dltE_1</name>
    <name evidence="4" type="ORF">SAE01_01300</name>
</gene>
<dbReference type="Gene3D" id="3.40.50.720">
    <property type="entry name" value="NAD(P)-binding Rossmann-like Domain"/>
    <property type="match status" value="1"/>
</dbReference>
<dbReference type="SUPFAM" id="SSF51735">
    <property type="entry name" value="NAD(P)-binding Rossmann-fold domains"/>
    <property type="match status" value="1"/>
</dbReference>
<dbReference type="PRINTS" id="PR00081">
    <property type="entry name" value="GDHRDH"/>
</dbReference>